<comment type="subcellular location">
    <subcellularLocation>
        <location evidence="1">Cell membrane</location>
        <topology evidence="1">Multi-pass membrane protein</topology>
    </subcellularLocation>
</comment>
<feature type="transmembrane region" description="Helical" evidence="8">
    <location>
        <begin position="424"/>
        <end position="442"/>
    </location>
</feature>
<evidence type="ECO:0000256" key="6">
    <source>
        <dbReference type="ARBA" id="ARBA00022989"/>
    </source>
</evidence>
<evidence type="ECO:0000256" key="4">
    <source>
        <dbReference type="ARBA" id="ARBA00022597"/>
    </source>
</evidence>
<keyword evidence="7 8" id="KW-0472">Membrane</keyword>
<feature type="transmembrane region" description="Helical" evidence="8">
    <location>
        <begin position="255"/>
        <end position="277"/>
    </location>
</feature>
<dbReference type="STRING" id="195883.A0A482XH15"/>
<dbReference type="PANTHER" id="PTHR48021:SF1">
    <property type="entry name" value="GH07001P-RELATED"/>
    <property type="match status" value="1"/>
</dbReference>
<dbReference type="SMR" id="A0A482XH15"/>
<feature type="transmembrane region" description="Helical" evidence="8">
    <location>
        <begin position="170"/>
        <end position="191"/>
    </location>
</feature>
<evidence type="ECO:0000313" key="11">
    <source>
        <dbReference type="Proteomes" id="UP000291343"/>
    </source>
</evidence>
<feature type="transmembrane region" description="Helical" evidence="8">
    <location>
        <begin position="14"/>
        <end position="37"/>
    </location>
</feature>
<feature type="transmembrane region" description="Helical" evidence="8">
    <location>
        <begin position="320"/>
        <end position="340"/>
    </location>
</feature>
<feature type="transmembrane region" description="Helical" evidence="8">
    <location>
        <begin position="111"/>
        <end position="133"/>
    </location>
</feature>
<name>A0A482XH15_LAOST</name>
<dbReference type="PROSITE" id="PS50850">
    <property type="entry name" value="MFS"/>
    <property type="match status" value="1"/>
</dbReference>
<keyword evidence="2" id="KW-0813">Transport</keyword>
<feature type="transmembrane region" description="Helical" evidence="8">
    <location>
        <begin position="145"/>
        <end position="164"/>
    </location>
</feature>
<dbReference type="GO" id="GO:0051119">
    <property type="term" value="F:sugar transmembrane transporter activity"/>
    <property type="evidence" value="ECO:0007669"/>
    <property type="project" value="InterPro"/>
</dbReference>
<evidence type="ECO:0000259" key="9">
    <source>
        <dbReference type="PROSITE" id="PS50850"/>
    </source>
</evidence>
<dbReference type="PANTHER" id="PTHR48021">
    <property type="match status" value="1"/>
</dbReference>
<keyword evidence="6 8" id="KW-1133">Transmembrane helix</keyword>
<dbReference type="InterPro" id="IPR044775">
    <property type="entry name" value="MFS_ERD6/Tret1-like"/>
</dbReference>
<dbReference type="Proteomes" id="UP000291343">
    <property type="component" value="Unassembled WGS sequence"/>
</dbReference>
<feature type="transmembrane region" description="Helical" evidence="8">
    <location>
        <begin position="356"/>
        <end position="379"/>
    </location>
</feature>
<feature type="transmembrane region" description="Helical" evidence="8">
    <location>
        <begin position="391"/>
        <end position="418"/>
    </location>
</feature>
<evidence type="ECO:0000256" key="8">
    <source>
        <dbReference type="SAM" id="Phobius"/>
    </source>
</evidence>
<dbReference type="Gene3D" id="1.20.1250.20">
    <property type="entry name" value="MFS general substrate transporter like domains"/>
    <property type="match status" value="1"/>
</dbReference>
<dbReference type="InterPro" id="IPR036259">
    <property type="entry name" value="MFS_trans_sf"/>
</dbReference>
<dbReference type="FunFam" id="1.20.1250.20:FF:000218">
    <property type="entry name" value="facilitated trehalose transporter Tret1"/>
    <property type="match status" value="1"/>
</dbReference>
<feature type="transmembrane region" description="Helical" evidence="8">
    <location>
        <begin position="88"/>
        <end position="105"/>
    </location>
</feature>
<accession>A0A482XH15</accession>
<dbReference type="GO" id="GO:0005886">
    <property type="term" value="C:plasma membrane"/>
    <property type="evidence" value="ECO:0007669"/>
    <property type="project" value="UniProtKB-SubCell"/>
</dbReference>
<evidence type="ECO:0000313" key="10">
    <source>
        <dbReference type="EMBL" id="RZF45325.1"/>
    </source>
</evidence>
<reference evidence="10 11" key="1">
    <citation type="journal article" date="2017" name="Gigascience">
        <title>Genome sequence of the small brown planthopper, Laodelphax striatellus.</title>
        <authorList>
            <person name="Zhu J."/>
            <person name="Jiang F."/>
            <person name="Wang X."/>
            <person name="Yang P."/>
            <person name="Bao Y."/>
            <person name="Zhao W."/>
            <person name="Wang W."/>
            <person name="Lu H."/>
            <person name="Wang Q."/>
            <person name="Cui N."/>
            <person name="Li J."/>
            <person name="Chen X."/>
            <person name="Luo L."/>
            <person name="Yu J."/>
            <person name="Kang L."/>
            <person name="Cui F."/>
        </authorList>
    </citation>
    <scope>NUCLEOTIDE SEQUENCE [LARGE SCALE GENOMIC DNA]</scope>
    <source>
        <strain evidence="10">Lst14</strain>
    </source>
</reference>
<keyword evidence="4" id="KW-0762">Sugar transport</keyword>
<dbReference type="InterPro" id="IPR020846">
    <property type="entry name" value="MFS_dom"/>
</dbReference>
<organism evidence="10 11">
    <name type="scientific">Laodelphax striatellus</name>
    <name type="common">Small brown planthopper</name>
    <name type="synonym">Delphax striatella</name>
    <dbReference type="NCBI Taxonomy" id="195883"/>
    <lineage>
        <taxon>Eukaryota</taxon>
        <taxon>Metazoa</taxon>
        <taxon>Ecdysozoa</taxon>
        <taxon>Arthropoda</taxon>
        <taxon>Hexapoda</taxon>
        <taxon>Insecta</taxon>
        <taxon>Pterygota</taxon>
        <taxon>Neoptera</taxon>
        <taxon>Paraneoptera</taxon>
        <taxon>Hemiptera</taxon>
        <taxon>Auchenorrhyncha</taxon>
        <taxon>Fulgoroidea</taxon>
        <taxon>Delphacidae</taxon>
        <taxon>Criomorphinae</taxon>
        <taxon>Laodelphax</taxon>
    </lineage>
</organism>
<dbReference type="InterPro" id="IPR050549">
    <property type="entry name" value="MFS_Trehalose_Transporter"/>
</dbReference>
<evidence type="ECO:0000256" key="7">
    <source>
        <dbReference type="ARBA" id="ARBA00023136"/>
    </source>
</evidence>
<evidence type="ECO:0000256" key="2">
    <source>
        <dbReference type="ARBA" id="ARBA00022448"/>
    </source>
</evidence>
<dbReference type="PRINTS" id="PR00171">
    <property type="entry name" value="SUGRTRNSPORT"/>
</dbReference>
<keyword evidence="5 8" id="KW-0812">Transmembrane</keyword>
<evidence type="ECO:0000256" key="5">
    <source>
        <dbReference type="ARBA" id="ARBA00022692"/>
    </source>
</evidence>
<feature type="transmembrane region" description="Helical" evidence="8">
    <location>
        <begin position="289"/>
        <end position="308"/>
    </location>
</feature>
<dbReference type="InParanoid" id="A0A482XH15"/>
<protein>
    <recommendedName>
        <fullName evidence="9">Major facilitator superfamily (MFS) profile domain-containing protein</fullName>
    </recommendedName>
</protein>
<sequence>MDTRAAKSAARRQYLATVIGNLSALCIGMMLGWTSPVQPLLMSETPPVGDTPLTQTQISWVGSMNFIGGATGTLFWGKISDALGRKMAGCLIAFPFTLGWILMLIGKDFVWIVVARFVIGVGCSGAVINTPLYVAEVSEDKRRGALGSCFMMFLNLGVVISYIIGSITTYHTFTSICLAIPIIYLSLFFWLPESPVSAFVRGKKTVAETSLLWYRGDDSVTMAKEISRLQARADSIKNNRVSFLSLFSSRGTIKALIIGIGFSFGQQFCGILAILTYTVMLFKEAGTELSPFTCAIIVGLLQLCSSFVSSQLVDKAGRKVLLITSYTVMSLSLLVLGLYFDVKAFERYDLTEWNTIPIWAMSIHVIFYSIGAGPVPFVVISETFRPEIRGIAVAIVMFFSTTLSFASVRLFPIIVTLVGLHGCFWSYAGSCLLLTLFTVLLVPETKGRSLQEILKQLEGGKPENRDAEGADAELCAVNKVRIVKSNTDNKTNSNIVR</sequence>
<dbReference type="OrthoDB" id="6612291at2759"/>
<dbReference type="EMBL" id="QKKF02009269">
    <property type="protein sequence ID" value="RZF45325.1"/>
    <property type="molecule type" value="Genomic_DNA"/>
</dbReference>
<dbReference type="SUPFAM" id="SSF103473">
    <property type="entry name" value="MFS general substrate transporter"/>
    <property type="match status" value="1"/>
</dbReference>
<proteinExistence type="predicted"/>
<dbReference type="PROSITE" id="PS00216">
    <property type="entry name" value="SUGAR_TRANSPORT_1"/>
    <property type="match status" value="1"/>
</dbReference>
<dbReference type="InterPro" id="IPR003663">
    <property type="entry name" value="Sugar/inositol_transpt"/>
</dbReference>
<dbReference type="CDD" id="cd17358">
    <property type="entry name" value="MFS_GLUT6_8_Class3_like"/>
    <property type="match status" value="1"/>
</dbReference>
<keyword evidence="3" id="KW-1003">Cell membrane</keyword>
<keyword evidence="11" id="KW-1185">Reference proteome</keyword>
<evidence type="ECO:0000256" key="3">
    <source>
        <dbReference type="ARBA" id="ARBA00022475"/>
    </source>
</evidence>
<comment type="caution">
    <text evidence="10">The sequence shown here is derived from an EMBL/GenBank/DDBJ whole genome shotgun (WGS) entry which is preliminary data.</text>
</comment>
<dbReference type="Pfam" id="PF00083">
    <property type="entry name" value="Sugar_tr"/>
    <property type="match status" value="1"/>
</dbReference>
<feature type="domain" description="Major facilitator superfamily (MFS) profile" evidence="9">
    <location>
        <begin position="12"/>
        <end position="446"/>
    </location>
</feature>
<gene>
    <name evidence="10" type="ORF">LSTR_LSTR010412</name>
</gene>
<evidence type="ECO:0000256" key="1">
    <source>
        <dbReference type="ARBA" id="ARBA00004651"/>
    </source>
</evidence>
<dbReference type="InterPro" id="IPR005829">
    <property type="entry name" value="Sugar_transporter_CS"/>
</dbReference>
<dbReference type="InterPro" id="IPR005828">
    <property type="entry name" value="MFS_sugar_transport-like"/>
</dbReference>
<dbReference type="AlphaFoldDB" id="A0A482XH15"/>
<feature type="transmembrane region" description="Helical" evidence="8">
    <location>
        <begin position="57"/>
        <end position="76"/>
    </location>
</feature>